<reference evidence="1 2" key="1">
    <citation type="submission" date="2019-07" db="EMBL/GenBank/DDBJ databases">
        <title>Genomic Encyclopedia of Archaeal and Bacterial Type Strains, Phase II (KMG-II): from individual species to whole genera.</title>
        <authorList>
            <person name="Goeker M."/>
        </authorList>
    </citation>
    <scope>NUCLEOTIDE SEQUENCE [LARGE SCALE GENOMIC DNA]</scope>
    <source>
        <strain evidence="1 2">DSM 17527</strain>
    </source>
</reference>
<sequence length="41" mass="4624">MTKEEECKECKGWQLIIYSYSRGAEYCKTCKGSGLANSTKV</sequence>
<evidence type="ECO:0000313" key="1">
    <source>
        <dbReference type="EMBL" id="TYP71504.1"/>
    </source>
</evidence>
<comment type="caution">
    <text evidence="1">The sequence shown here is derived from an EMBL/GenBank/DDBJ whole genome shotgun (WGS) entry which is preliminary data.</text>
</comment>
<dbReference type="Proteomes" id="UP000324376">
    <property type="component" value="Unassembled WGS sequence"/>
</dbReference>
<name>A0A5S5BWX1_9FLAO</name>
<dbReference type="EMBL" id="VNHU01000009">
    <property type="protein sequence ID" value="TYP71504.1"/>
    <property type="molecule type" value="Genomic_DNA"/>
</dbReference>
<accession>A0A5S5BWX1</accession>
<keyword evidence="2" id="KW-1185">Reference proteome</keyword>
<gene>
    <name evidence="1" type="ORF">BD809_10986</name>
</gene>
<proteinExistence type="predicted"/>
<organism evidence="1 2">
    <name type="scientific">Aquimarina intermedia</name>
    <dbReference type="NCBI Taxonomy" id="350814"/>
    <lineage>
        <taxon>Bacteria</taxon>
        <taxon>Pseudomonadati</taxon>
        <taxon>Bacteroidota</taxon>
        <taxon>Flavobacteriia</taxon>
        <taxon>Flavobacteriales</taxon>
        <taxon>Flavobacteriaceae</taxon>
        <taxon>Aquimarina</taxon>
    </lineage>
</organism>
<protein>
    <submittedName>
        <fullName evidence="1">Uncharacterized protein</fullName>
    </submittedName>
</protein>
<dbReference type="AlphaFoldDB" id="A0A5S5BWX1"/>
<evidence type="ECO:0000313" key="2">
    <source>
        <dbReference type="Proteomes" id="UP000324376"/>
    </source>
</evidence>